<feature type="coiled-coil region" evidence="1">
    <location>
        <begin position="292"/>
        <end position="319"/>
    </location>
</feature>
<dbReference type="Pfam" id="PF13578">
    <property type="entry name" value="Methyltransf_24"/>
    <property type="match status" value="1"/>
</dbReference>
<dbReference type="GO" id="GO:0008168">
    <property type="term" value="F:methyltransferase activity"/>
    <property type="evidence" value="ECO:0007669"/>
    <property type="project" value="UniProtKB-KW"/>
</dbReference>
<dbReference type="OrthoDB" id="2469560at2"/>
<dbReference type="SUPFAM" id="SSF53335">
    <property type="entry name" value="S-adenosyl-L-methionine-dependent methyltransferases"/>
    <property type="match status" value="1"/>
</dbReference>
<dbReference type="GO" id="GO:0032259">
    <property type="term" value="P:methylation"/>
    <property type="evidence" value="ECO:0007669"/>
    <property type="project" value="UniProtKB-KW"/>
</dbReference>
<evidence type="ECO:0000313" key="2">
    <source>
        <dbReference type="EMBL" id="TGD74884.1"/>
    </source>
</evidence>
<reference evidence="2 3" key="1">
    <citation type="submission" date="2019-04" db="EMBL/GenBank/DDBJ databases">
        <title>Taxonomy of novel Haliea sp. from mangrove soil of West Coast of India.</title>
        <authorList>
            <person name="Verma A."/>
            <person name="Kumar P."/>
            <person name="Krishnamurthi S."/>
        </authorList>
    </citation>
    <scope>NUCLEOTIDE SEQUENCE [LARGE SCALE GENOMIC DNA]</scope>
    <source>
        <strain evidence="2 3">SAOS-164</strain>
    </source>
</reference>
<keyword evidence="2" id="KW-0489">Methyltransferase</keyword>
<dbReference type="Proteomes" id="UP000298050">
    <property type="component" value="Unassembled WGS sequence"/>
</dbReference>
<dbReference type="InterPro" id="IPR029063">
    <property type="entry name" value="SAM-dependent_MTases_sf"/>
</dbReference>
<protein>
    <submittedName>
        <fullName evidence="2">Class I SAM-dependent methyltransferase</fullName>
    </submittedName>
</protein>
<dbReference type="EMBL" id="SRLE01000005">
    <property type="protein sequence ID" value="TGD74884.1"/>
    <property type="molecule type" value="Genomic_DNA"/>
</dbReference>
<dbReference type="AlphaFoldDB" id="A0A4Z0M5W9"/>
<name>A0A4Z0M5W9_9GAMM</name>
<keyword evidence="2" id="KW-0808">Transferase</keyword>
<keyword evidence="3" id="KW-1185">Reference proteome</keyword>
<comment type="caution">
    <text evidence="2">The sequence shown here is derived from an EMBL/GenBank/DDBJ whole genome shotgun (WGS) entry which is preliminary data.</text>
</comment>
<keyword evidence="1" id="KW-0175">Coiled coil</keyword>
<evidence type="ECO:0000313" key="3">
    <source>
        <dbReference type="Proteomes" id="UP000298050"/>
    </source>
</evidence>
<dbReference type="Gene3D" id="3.40.50.150">
    <property type="entry name" value="Vaccinia Virus protein VP39"/>
    <property type="match status" value="1"/>
</dbReference>
<gene>
    <name evidence="2" type="ORF">E4634_06740</name>
</gene>
<accession>A0A4Z0M5W9</accession>
<evidence type="ECO:0000256" key="1">
    <source>
        <dbReference type="SAM" id="Coils"/>
    </source>
</evidence>
<proteinExistence type="predicted"/>
<organism evidence="2 3">
    <name type="scientific">Mangrovimicrobium sediminis</name>
    <dbReference type="NCBI Taxonomy" id="2562682"/>
    <lineage>
        <taxon>Bacteria</taxon>
        <taxon>Pseudomonadati</taxon>
        <taxon>Pseudomonadota</taxon>
        <taxon>Gammaproteobacteria</taxon>
        <taxon>Cellvibrionales</taxon>
        <taxon>Halieaceae</taxon>
        <taxon>Mangrovimicrobium</taxon>
    </lineage>
</organism>
<sequence>MRHEALSEARLGFGCLRPGDQNNSGRRAVACKEEIWMIALWGQVILPLVEAVDGKHVLEIGAEFGLSTQALVNFARRVDGHVHCIDPAPIFDVEEFEAQYGGRLSFYKDTSLNAIPKIPEVDVVLVDGDHNWYTVYHELKLIEAHSDHDALKLPLIFVHDTAWPYGRRDLYYDPASIPEEFRHPYAMQGMGRQKRELMPEGGINADMNNALVEGGERNGVLTAVEDYIRESSLDFEFLNLPLYFGLGILISRERLDSNPALAAEMQKLHGMMQGEKLITITEKLRMNLTGIVQRMQREQAASQARVEELERELAQLRGG</sequence>